<dbReference type="GO" id="GO:0004497">
    <property type="term" value="F:monooxygenase activity"/>
    <property type="evidence" value="ECO:0007669"/>
    <property type="project" value="InterPro"/>
</dbReference>
<dbReference type="OrthoDB" id="10029320at2759"/>
<dbReference type="Gene3D" id="1.10.630.10">
    <property type="entry name" value="Cytochrome P450"/>
    <property type="match status" value="1"/>
</dbReference>
<keyword evidence="1" id="KW-0812">Transmembrane</keyword>
<dbReference type="GO" id="GO:0020037">
    <property type="term" value="F:heme binding"/>
    <property type="evidence" value="ECO:0007669"/>
    <property type="project" value="InterPro"/>
</dbReference>
<protein>
    <recommendedName>
        <fullName evidence="4">Cytochrome P450</fullName>
    </recommendedName>
</protein>
<accession>A0A319D7Z2</accession>
<proteinExistence type="predicted"/>
<dbReference type="AlphaFoldDB" id="A0A319D7Z2"/>
<dbReference type="SUPFAM" id="SSF48264">
    <property type="entry name" value="Cytochrome P450"/>
    <property type="match status" value="1"/>
</dbReference>
<dbReference type="InterPro" id="IPR036396">
    <property type="entry name" value="Cyt_P450_sf"/>
</dbReference>
<dbReference type="Proteomes" id="UP000247810">
    <property type="component" value="Unassembled WGS sequence"/>
</dbReference>
<reference evidence="2 3" key="1">
    <citation type="submission" date="2018-02" db="EMBL/GenBank/DDBJ databases">
        <title>The genomes of Aspergillus section Nigri reveals drivers in fungal speciation.</title>
        <authorList>
            <consortium name="DOE Joint Genome Institute"/>
            <person name="Vesth T.C."/>
            <person name="Nybo J."/>
            <person name="Theobald S."/>
            <person name="Brandl J."/>
            <person name="Frisvad J.C."/>
            <person name="Nielsen K.F."/>
            <person name="Lyhne E.K."/>
            <person name="Kogle M.E."/>
            <person name="Kuo A."/>
            <person name="Riley R."/>
            <person name="Clum A."/>
            <person name="Nolan M."/>
            <person name="Lipzen A."/>
            <person name="Salamov A."/>
            <person name="Henrissat B."/>
            <person name="Wiebenga A."/>
            <person name="De vries R.P."/>
            <person name="Grigoriev I.V."/>
            <person name="Mortensen U.H."/>
            <person name="Andersen M.R."/>
            <person name="Baker S.E."/>
        </authorList>
    </citation>
    <scope>NUCLEOTIDE SEQUENCE [LARGE SCALE GENOMIC DNA]</scope>
    <source>
        <strain evidence="2 3">CBS 707.79</strain>
    </source>
</reference>
<evidence type="ECO:0000256" key="1">
    <source>
        <dbReference type="SAM" id="Phobius"/>
    </source>
</evidence>
<evidence type="ECO:0000313" key="2">
    <source>
        <dbReference type="EMBL" id="PYH93390.1"/>
    </source>
</evidence>
<gene>
    <name evidence="2" type="ORF">BO71DRAFT_484663</name>
</gene>
<keyword evidence="1" id="KW-0472">Membrane</keyword>
<sequence length="493" mass="56857">MSSIVPVYPILRVKQSLSLRQTRISPTRIAGVFLASTMIYGIAFTLFTHVNRAFGHLQPRQPVSSSVSFLFTFTTQPQLQTLDTSTYKMSLYTLSVYIILLLLAIIAFYSIKAKYRATTHETRITNPKHCRQLIAGDSQFLNKRNLLSPLESREIPNRRIKTAFDIDNALTTTDKAYAHEFVHKSRALMNLKAREWHITAQRIHETAREWFSHALGEMPISKLVQSLSLRLVFLALLDMDLDTDVWYEIDLLDLAEEINRLWMIAKDHEIPLAGQSAGVREILLSLFPYCDSWSAKENPLNLVLPGFETTWRVALRMILEIRRGDPSWVDTMVRFARRPTMGRFKEKAESGLSPEDLVLEALRLYPPTKRIYRTFQWEDEQVTCAADIESCHLSEDVWGRSAQRYDPFRWANLTREQREAFMPFGAPPFECPAKPTFGPKMIAIIVGVVLTEMGDIGQWRLLYRDGGEVNKDIFGRRFLNDRTAYDDLMIVLR</sequence>
<dbReference type="STRING" id="1448320.A0A319D7Z2"/>
<name>A0A319D7Z2_9EURO</name>
<dbReference type="GO" id="GO:0016705">
    <property type="term" value="F:oxidoreductase activity, acting on paired donors, with incorporation or reduction of molecular oxygen"/>
    <property type="evidence" value="ECO:0007669"/>
    <property type="project" value="InterPro"/>
</dbReference>
<organism evidence="2 3">
    <name type="scientific">Aspergillus ellipticus CBS 707.79</name>
    <dbReference type="NCBI Taxonomy" id="1448320"/>
    <lineage>
        <taxon>Eukaryota</taxon>
        <taxon>Fungi</taxon>
        <taxon>Dikarya</taxon>
        <taxon>Ascomycota</taxon>
        <taxon>Pezizomycotina</taxon>
        <taxon>Eurotiomycetes</taxon>
        <taxon>Eurotiomycetidae</taxon>
        <taxon>Eurotiales</taxon>
        <taxon>Aspergillaceae</taxon>
        <taxon>Aspergillus</taxon>
        <taxon>Aspergillus subgen. Circumdati</taxon>
    </lineage>
</organism>
<evidence type="ECO:0008006" key="4">
    <source>
        <dbReference type="Google" id="ProtNLM"/>
    </source>
</evidence>
<dbReference type="EMBL" id="KZ825894">
    <property type="protein sequence ID" value="PYH93390.1"/>
    <property type="molecule type" value="Genomic_DNA"/>
</dbReference>
<dbReference type="GO" id="GO:0005506">
    <property type="term" value="F:iron ion binding"/>
    <property type="evidence" value="ECO:0007669"/>
    <property type="project" value="InterPro"/>
</dbReference>
<evidence type="ECO:0000313" key="3">
    <source>
        <dbReference type="Proteomes" id="UP000247810"/>
    </source>
</evidence>
<keyword evidence="3" id="KW-1185">Reference proteome</keyword>
<feature type="transmembrane region" description="Helical" evidence="1">
    <location>
        <begin position="89"/>
        <end position="111"/>
    </location>
</feature>
<keyword evidence="1" id="KW-1133">Transmembrane helix</keyword>
<dbReference type="VEuPathDB" id="FungiDB:BO71DRAFT_484663"/>
<feature type="transmembrane region" description="Helical" evidence="1">
    <location>
        <begin position="29"/>
        <end position="50"/>
    </location>
</feature>